<accession>A0A0B7MU95</accession>
<keyword evidence="2" id="KW-1185">Reference proteome</keyword>
<organism evidence="1 2">
    <name type="scientific">Parasitella parasitica</name>
    <dbReference type="NCBI Taxonomy" id="35722"/>
    <lineage>
        <taxon>Eukaryota</taxon>
        <taxon>Fungi</taxon>
        <taxon>Fungi incertae sedis</taxon>
        <taxon>Mucoromycota</taxon>
        <taxon>Mucoromycotina</taxon>
        <taxon>Mucoromycetes</taxon>
        <taxon>Mucorales</taxon>
        <taxon>Mucorineae</taxon>
        <taxon>Mucoraceae</taxon>
        <taxon>Parasitella</taxon>
    </lineage>
</organism>
<sequence length="101" mass="11239">MVRLSLSPLIPKFDDRFARQNRYEPPPEFPLASPYSGIVHHLSGPIISALPRFISVKTSTPGDTANLLQLGINQFPYAYGFGTQILALMVDSLVRVSRRVI</sequence>
<dbReference type="EMBL" id="LN719973">
    <property type="protein sequence ID" value="CEP08712.1"/>
    <property type="molecule type" value="Genomic_DNA"/>
</dbReference>
<dbReference type="OrthoDB" id="2278877at2759"/>
<gene>
    <name evidence="1" type="primary">PARPA_02057.1 scaffold 2418</name>
</gene>
<evidence type="ECO:0000313" key="2">
    <source>
        <dbReference type="Proteomes" id="UP000054107"/>
    </source>
</evidence>
<protein>
    <submittedName>
        <fullName evidence="1">Uncharacterized protein</fullName>
    </submittedName>
</protein>
<dbReference type="AlphaFoldDB" id="A0A0B7MU95"/>
<proteinExistence type="predicted"/>
<name>A0A0B7MU95_9FUNG</name>
<evidence type="ECO:0000313" key="1">
    <source>
        <dbReference type="EMBL" id="CEP08712.1"/>
    </source>
</evidence>
<reference evidence="1 2" key="1">
    <citation type="submission" date="2014-09" db="EMBL/GenBank/DDBJ databases">
        <authorList>
            <person name="Ellenberger Sabrina"/>
        </authorList>
    </citation>
    <scope>NUCLEOTIDE SEQUENCE [LARGE SCALE GENOMIC DNA]</scope>
    <source>
        <strain evidence="1 2">CBS 412.66</strain>
    </source>
</reference>
<dbReference type="Proteomes" id="UP000054107">
    <property type="component" value="Unassembled WGS sequence"/>
</dbReference>
<dbReference type="STRING" id="35722.A0A0B7MU95"/>